<feature type="compositionally biased region" description="Polar residues" evidence="1">
    <location>
        <begin position="178"/>
        <end position="189"/>
    </location>
</feature>
<dbReference type="Proteomes" id="UP000016935">
    <property type="component" value="Unassembled WGS sequence"/>
</dbReference>
<feature type="region of interest" description="Disordered" evidence="1">
    <location>
        <begin position="216"/>
        <end position="235"/>
    </location>
</feature>
<dbReference type="STRING" id="671987.R0JQL7"/>
<keyword evidence="4" id="KW-1185">Reference proteome</keyword>
<feature type="compositionally biased region" description="Polar residues" evidence="1">
    <location>
        <begin position="281"/>
        <end position="294"/>
    </location>
</feature>
<keyword evidence="2" id="KW-0732">Signal</keyword>
<feature type="chain" id="PRO_5004353686" evidence="2">
    <location>
        <begin position="22"/>
        <end position="601"/>
    </location>
</feature>
<evidence type="ECO:0000256" key="1">
    <source>
        <dbReference type="SAM" id="MobiDB-lite"/>
    </source>
</evidence>
<dbReference type="EMBL" id="KB908833">
    <property type="protein sequence ID" value="EOA83463.1"/>
    <property type="molecule type" value="Genomic_DNA"/>
</dbReference>
<name>R0JQL7_EXST2</name>
<organism evidence="3 4">
    <name type="scientific">Exserohilum turcicum (strain 28A)</name>
    <name type="common">Northern leaf blight fungus</name>
    <name type="synonym">Setosphaeria turcica</name>
    <dbReference type="NCBI Taxonomy" id="671987"/>
    <lineage>
        <taxon>Eukaryota</taxon>
        <taxon>Fungi</taxon>
        <taxon>Dikarya</taxon>
        <taxon>Ascomycota</taxon>
        <taxon>Pezizomycotina</taxon>
        <taxon>Dothideomycetes</taxon>
        <taxon>Pleosporomycetidae</taxon>
        <taxon>Pleosporales</taxon>
        <taxon>Pleosporineae</taxon>
        <taxon>Pleosporaceae</taxon>
        <taxon>Exserohilum</taxon>
    </lineage>
</organism>
<reference evidence="3 4" key="1">
    <citation type="journal article" date="2012" name="PLoS Pathog.">
        <title>Diverse lifestyles and strategies of plant pathogenesis encoded in the genomes of eighteen Dothideomycetes fungi.</title>
        <authorList>
            <person name="Ohm R.A."/>
            <person name="Feau N."/>
            <person name="Henrissat B."/>
            <person name="Schoch C.L."/>
            <person name="Horwitz B.A."/>
            <person name="Barry K.W."/>
            <person name="Condon B.J."/>
            <person name="Copeland A.C."/>
            <person name="Dhillon B."/>
            <person name="Glaser F."/>
            <person name="Hesse C.N."/>
            <person name="Kosti I."/>
            <person name="LaButti K."/>
            <person name="Lindquist E.A."/>
            <person name="Lucas S."/>
            <person name="Salamov A.A."/>
            <person name="Bradshaw R.E."/>
            <person name="Ciuffetti L."/>
            <person name="Hamelin R.C."/>
            <person name="Kema G.H.J."/>
            <person name="Lawrence C."/>
            <person name="Scott J.A."/>
            <person name="Spatafora J.W."/>
            <person name="Turgeon B.G."/>
            <person name="de Wit P.J.G.M."/>
            <person name="Zhong S."/>
            <person name="Goodwin S.B."/>
            <person name="Grigoriev I.V."/>
        </authorList>
    </citation>
    <scope>NUCLEOTIDE SEQUENCE [LARGE SCALE GENOMIC DNA]</scope>
    <source>
        <strain evidence="4">28A</strain>
    </source>
</reference>
<accession>R0JQL7</accession>
<dbReference type="AlphaFoldDB" id="R0JQL7"/>
<feature type="region of interest" description="Disordered" evidence="1">
    <location>
        <begin position="273"/>
        <end position="315"/>
    </location>
</feature>
<feature type="signal peptide" evidence="2">
    <location>
        <begin position="1"/>
        <end position="21"/>
    </location>
</feature>
<dbReference type="eggNOG" id="ENOG502T595">
    <property type="taxonomic scope" value="Eukaryota"/>
</dbReference>
<dbReference type="GeneID" id="19403817"/>
<proteinExistence type="predicted"/>
<sequence>MVRLYRTPCALLALFMAAAHAKFARVRVYPFTSDDCNGAPIAGNFDTNMDQCLPLHYGAMSIRLMEVKFGEWSTELKKGPTGCYWYGYTENGCFERYMDVIVDPGDVIGKCITANDPSRPFHSMSYSCIRPLDAPPNDERDLEALSGRNYTAVEGQAREQTSPARVVTRGLSPYLNGTAHSVNTTSTDNAPAKEVTPLMNETSTETVVEEVTLSLNKTSPGKAFEKEPAPPMDKTTTEKVAEVATFFVEHMHNQSSEQVGEPEKSQAVHLNETSHGKVFDNATSTYTNKTSNAELDSDSDSDSDSDDEDETDEHGNRLEKRIDWWKGPHRGAWMLHPWTGSMICYMCFSKKDHLLHDFECRFGYKFPIDCGPRPDAPVYTKTFTVQPIITMVPGPEGSRVVKRSWHKRVLFNNPWYPELTVCGKAHWEYKGQPRSEVRLSDNKRKMDKCNRNVDAENIAIYGTTATVSAPTQTVSLVGHTTPRSANEEHVNVYAEPTPVASTLKTTVTPAAAVAAPPPSSVTKEPDTFTLERTSTSIFQYSDAWNPASLFTLTVPMPQITTVAKPTLTTLVLPQTSLRPEPETDIMTFIVTSTRWPKSRKY</sequence>
<gene>
    <name evidence="3" type="ORF">SETTUDRAFT_33755</name>
</gene>
<feature type="region of interest" description="Disordered" evidence="1">
    <location>
        <begin position="177"/>
        <end position="204"/>
    </location>
</feature>
<evidence type="ECO:0000313" key="4">
    <source>
        <dbReference type="Proteomes" id="UP000016935"/>
    </source>
</evidence>
<dbReference type="HOGENOM" id="CLU_454292_0_0_1"/>
<protein>
    <submittedName>
        <fullName evidence="3">Uncharacterized protein</fullName>
    </submittedName>
</protein>
<feature type="compositionally biased region" description="Acidic residues" evidence="1">
    <location>
        <begin position="295"/>
        <end position="312"/>
    </location>
</feature>
<dbReference type="OrthoDB" id="3691081at2759"/>
<reference evidence="3 4" key="2">
    <citation type="journal article" date="2013" name="PLoS Genet.">
        <title>Comparative genome structure, secondary metabolite, and effector coding capacity across Cochliobolus pathogens.</title>
        <authorList>
            <person name="Condon B.J."/>
            <person name="Leng Y."/>
            <person name="Wu D."/>
            <person name="Bushley K.E."/>
            <person name="Ohm R.A."/>
            <person name="Otillar R."/>
            <person name="Martin J."/>
            <person name="Schackwitz W."/>
            <person name="Grimwood J."/>
            <person name="MohdZainudin N."/>
            <person name="Xue C."/>
            <person name="Wang R."/>
            <person name="Manning V.A."/>
            <person name="Dhillon B."/>
            <person name="Tu Z.J."/>
            <person name="Steffenson B.J."/>
            <person name="Salamov A."/>
            <person name="Sun H."/>
            <person name="Lowry S."/>
            <person name="LaButti K."/>
            <person name="Han J."/>
            <person name="Copeland A."/>
            <person name="Lindquist E."/>
            <person name="Barry K."/>
            <person name="Schmutz J."/>
            <person name="Baker S.E."/>
            <person name="Ciuffetti L.M."/>
            <person name="Grigoriev I.V."/>
            <person name="Zhong S."/>
            <person name="Turgeon B.G."/>
        </authorList>
    </citation>
    <scope>NUCLEOTIDE SEQUENCE [LARGE SCALE GENOMIC DNA]</scope>
    <source>
        <strain evidence="4">28A</strain>
    </source>
</reference>
<evidence type="ECO:0000313" key="3">
    <source>
        <dbReference type="EMBL" id="EOA83463.1"/>
    </source>
</evidence>
<dbReference type="RefSeq" id="XP_008028827.1">
    <property type="nucleotide sequence ID" value="XM_008030636.1"/>
</dbReference>
<evidence type="ECO:0000256" key="2">
    <source>
        <dbReference type="SAM" id="SignalP"/>
    </source>
</evidence>